<name>A0A0G4IDF0_9ALVE</name>
<gene>
    <name evidence="1" type="ORF">Cvel_13413</name>
</gene>
<proteinExistence type="predicted"/>
<dbReference type="SUPFAM" id="SSF75011">
    <property type="entry name" value="3-carboxy-cis,cis-mucoante lactonizing enzyme"/>
    <property type="match status" value="1"/>
</dbReference>
<evidence type="ECO:0000313" key="1">
    <source>
        <dbReference type="EMBL" id="CEM55275.1"/>
    </source>
</evidence>
<dbReference type="EMBL" id="CDMZ01005859">
    <property type="protein sequence ID" value="CEM55275.1"/>
    <property type="molecule type" value="Genomic_DNA"/>
</dbReference>
<accession>A0A0G4IDF0</accession>
<protein>
    <submittedName>
        <fullName evidence="1">Uncharacterized protein</fullName>
    </submittedName>
</protein>
<reference evidence="1" key="1">
    <citation type="submission" date="2014-11" db="EMBL/GenBank/DDBJ databases">
        <authorList>
            <person name="Otto D Thomas"/>
            <person name="Naeem Raeece"/>
        </authorList>
    </citation>
    <scope>NUCLEOTIDE SEQUENCE</scope>
</reference>
<dbReference type="AlphaFoldDB" id="A0A0G4IDF0"/>
<sequence>MDDGKTFHIAAGGPLQVPCSLMIIEVSEVDWEKETADVKLVEEILIVPKSDYVFKLPEEVDGGQNVGFFTPMITMAQTQLHAPTLVGNFKRDGHLNGLRWVYWNVYSDDRILLIDPRTNKKTNTFAFPGVSDQLHGIWTNPSGNLAFSAPTYPDGTMQLFEVDLETGDLTFKRTFYYGTRERRGLLGGPVVTWIDDRWALGGSAQYLLHASSPEEVEELIPPGMWLFDSWSETGEGIQIAEWCGGPLDGSEFPAETQCEGIIAGFNQAELVYHPSTDQLFLVVAEEDGWTKAIAWISEEGDADCEDEVEEEREKGDRGFMGEVRDCKSNKKRRKGSYAVWEVPLNVSLSTNNGVSPVEGNDPFYSFTNLRFVKRFWAGSDGYPENWHSSHLMTLIDTGVDLGSNGDAEKKKGGVKNPFDGVLGDFEKAWNEKLETEKGAESPQTLEENSSEVLLVIESVLSAIILEIDPETFSLVAYSDEIESGFLMPHSLQTDWRRKQQSWNTWLGCWPQSKCPSVMNGTS</sequence>
<dbReference type="VEuPathDB" id="CryptoDB:Cvel_13413"/>
<organism evidence="1">
    <name type="scientific">Chromera velia CCMP2878</name>
    <dbReference type="NCBI Taxonomy" id="1169474"/>
    <lineage>
        <taxon>Eukaryota</taxon>
        <taxon>Sar</taxon>
        <taxon>Alveolata</taxon>
        <taxon>Colpodellida</taxon>
        <taxon>Chromeraceae</taxon>
        <taxon>Chromera</taxon>
    </lineage>
</organism>